<feature type="compositionally biased region" description="Basic and acidic residues" evidence="1">
    <location>
        <begin position="170"/>
        <end position="205"/>
    </location>
</feature>
<dbReference type="EMBL" id="NBSH01000006">
    <property type="protein sequence ID" value="ORX37064.1"/>
    <property type="molecule type" value="Genomic_DNA"/>
</dbReference>
<dbReference type="AlphaFoldDB" id="A0A1Y1UHW1"/>
<sequence>MVNMADAKRRFDPAAHLSKQGWKGKGSALKQGHSTRPLAVVKKKTLSGIGKDRDEAIPFWDHIFAATAASLQSSIASSPAASTSTSPAPPSVNPSSSSTAGSSLSISARKGKEAARRGLYSKFLKGKTLAPEKVTFDELVPGVTSDIVPEEIPNDTAVEGKKRKKKKKRRDETVREETELPEVESKEDRKARREERAMRKAEKELKRKRKVEQREAEPIAGVSEEVEEFGGSEKEKKEKKKRKRDKETQT</sequence>
<dbReference type="STRING" id="4999.A0A1Y1UHW1"/>
<proteinExistence type="predicted"/>
<feature type="region of interest" description="Disordered" evidence="1">
    <location>
        <begin position="139"/>
        <end position="250"/>
    </location>
</feature>
<reference evidence="2 3" key="1">
    <citation type="submission" date="2017-03" db="EMBL/GenBank/DDBJ databases">
        <title>Widespread Adenine N6-methylation of Active Genes in Fungi.</title>
        <authorList>
            <consortium name="DOE Joint Genome Institute"/>
            <person name="Mondo S.J."/>
            <person name="Dannebaum R.O."/>
            <person name="Kuo R.C."/>
            <person name="Louie K.B."/>
            <person name="Bewick A.J."/>
            <person name="Labutti K."/>
            <person name="Haridas S."/>
            <person name="Kuo A."/>
            <person name="Salamov A."/>
            <person name="Ahrendt S.R."/>
            <person name="Lau R."/>
            <person name="Bowen B.P."/>
            <person name="Lipzen A."/>
            <person name="Sullivan W."/>
            <person name="Andreopoulos W.B."/>
            <person name="Clum A."/>
            <person name="Lindquist E."/>
            <person name="Daum C."/>
            <person name="Northen T.R."/>
            <person name="Ramamoorthy G."/>
            <person name="Schmitz R.J."/>
            <person name="Gryganskyi A."/>
            <person name="Culley D."/>
            <person name="Magnuson J."/>
            <person name="James T.Y."/>
            <person name="O'Malley M.A."/>
            <person name="Stajich J.E."/>
            <person name="Spatafora J.W."/>
            <person name="Visel A."/>
            <person name="Grigoriev I.V."/>
        </authorList>
    </citation>
    <scope>NUCLEOTIDE SEQUENCE [LARGE SCALE GENOMIC DNA]</scope>
    <source>
        <strain evidence="2 3">NRRL Y-17943</strain>
    </source>
</reference>
<protein>
    <recommendedName>
        <fullName evidence="4">G-patch domain-containing protein</fullName>
    </recommendedName>
</protein>
<organism evidence="2 3">
    <name type="scientific">Kockovaella imperatae</name>
    <dbReference type="NCBI Taxonomy" id="4999"/>
    <lineage>
        <taxon>Eukaryota</taxon>
        <taxon>Fungi</taxon>
        <taxon>Dikarya</taxon>
        <taxon>Basidiomycota</taxon>
        <taxon>Agaricomycotina</taxon>
        <taxon>Tremellomycetes</taxon>
        <taxon>Tremellales</taxon>
        <taxon>Cuniculitremaceae</taxon>
        <taxon>Kockovaella</taxon>
    </lineage>
</organism>
<dbReference type="PANTHER" id="PTHR23149">
    <property type="entry name" value="G PATCH DOMAIN CONTAINING PROTEIN"/>
    <property type="match status" value="1"/>
</dbReference>
<feature type="compositionally biased region" description="Low complexity" evidence="1">
    <location>
        <begin position="75"/>
        <end position="86"/>
    </location>
</feature>
<comment type="caution">
    <text evidence="2">The sequence shown here is derived from an EMBL/GenBank/DDBJ whole genome shotgun (WGS) entry which is preliminary data.</text>
</comment>
<evidence type="ECO:0000256" key="1">
    <source>
        <dbReference type="SAM" id="MobiDB-lite"/>
    </source>
</evidence>
<feature type="region of interest" description="Disordered" evidence="1">
    <location>
        <begin position="75"/>
        <end position="114"/>
    </location>
</feature>
<accession>A0A1Y1UHW1</accession>
<name>A0A1Y1UHW1_9TREE</name>
<dbReference type="OrthoDB" id="3366546at2759"/>
<dbReference type="InParanoid" id="A0A1Y1UHW1"/>
<dbReference type="RefSeq" id="XP_021871102.1">
    <property type="nucleotide sequence ID" value="XM_022015722.1"/>
</dbReference>
<dbReference type="InterPro" id="IPR050656">
    <property type="entry name" value="PINX1"/>
</dbReference>
<dbReference type="PANTHER" id="PTHR23149:SF32">
    <property type="entry name" value="G-PATCH DOMAIN-CONTAINING PROTEIN"/>
    <property type="match status" value="1"/>
</dbReference>
<evidence type="ECO:0000313" key="3">
    <source>
        <dbReference type="Proteomes" id="UP000193218"/>
    </source>
</evidence>
<gene>
    <name evidence="2" type="ORF">BD324DRAFT_624651</name>
</gene>
<feature type="compositionally biased region" description="Low complexity" evidence="1">
    <location>
        <begin position="93"/>
        <end position="108"/>
    </location>
</feature>
<dbReference type="GeneID" id="33557531"/>
<feature type="region of interest" description="Disordered" evidence="1">
    <location>
        <begin position="1"/>
        <end position="42"/>
    </location>
</feature>
<keyword evidence="3" id="KW-1185">Reference proteome</keyword>
<dbReference type="Proteomes" id="UP000193218">
    <property type="component" value="Unassembled WGS sequence"/>
</dbReference>
<feature type="compositionally biased region" description="Basic and acidic residues" evidence="1">
    <location>
        <begin position="1"/>
        <end position="13"/>
    </location>
</feature>
<evidence type="ECO:0008006" key="4">
    <source>
        <dbReference type="Google" id="ProtNLM"/>
    </source>
</evidence>
<evidence type="ECO:0000313" key="2">
    <source>
        <dbReference type="EMBL" id="ORX37064.1"/>
    </source>
</evidence>